<keyword evidence="3 4" id="KW-0413">Isomerase</keyword>
<dbReference type="Pfam" id="PF01168">
    <property type="entry name" value="Ala_racemase_N"/>
    <property type="match status" value="1"/>
</dbReference>
<dbReference type="HAMAP" id="MF_01201">
    <property type="entry name" value="Ala_racemase"/>
    <property type="match status" value="1"/>
</dbReference>
<sequence>MTVEIEKRRVYAIVDFDALDQNVQAMEEKLPQDVGMMAVIKTNAYGHGAKAIAKHLEDNDRISGYAVATAEEALELRKAGIGKMILILGYVFEKDYEDLILQDIRFGIYRKDVAQALDAAAEKCHKKALIHIKIDTGMHRIGYPVCQESVEEIKEIAGLKHLCLEGIFTHFARADEADKSYAKKAYSLFKDMIGALQKEDITFPICHCCNSAAILELPGYHENMVRAGITLYGLWPSEEMDHAFPLHPILSLYSHIVHIKTLPAGSAISYGGTYVTERESRIATIPVGYGDGYPRSLSSKGYVLVRGKPAPIVGRVCMDQMMVDVTDIPDAEYLDRVTLIGQDGNAVISMETLGEMSGRFNYELACNLGDRIPRFYQKDGACVDEMNYFA</sequence>
<gene>
    <name evidence="6" type="primary">alr</name>
    <name evidence="6" type="ORF">H8R94_00530</name>
</gene>
<evidence type="ECO:0000313" key="7">
    <source>
        <dbReference type="Proteomes" id="UP000643810"/>
    </source>
</evidence>
<dbReference type="NCBIfam" id="TIGR00492">
    <property type="entry name" value="alr"/>
    <property type="match status" value="1"/>
</dbReference>
<dbReference type="PANTHER" id="PTHR30511:SF0">
    <property type="entry name" value="ALANINE RACEMASE, CATABOLIC-RELATED"/>
    <property type="match status" value="1"/>
</dbReference>
<dbReference type="InterPro" id="IPR029066">
    <property type="entry name" value="PLP-binding_barrel"/>
</dbReference>
<dbReference type="GO" id="GO:0008784">
    <property type="term" value="F:alanine racemase activity"/>
    <property type="evidence" value="ECO:0007669"/>
    <property type="project" value="UniProtKB-EC"/>
</dbReference>
<dbReference type="InterPro" id="IPR009006">
    <property type="entry name" value="Ala_racemase/Decarboxylase_C"/>
</dbReference>
<feature type="modified residue" description="N6-(pyridoxal phosphate)lysine" evidence="4">
    <location>
        <position position="41"/>
    </location>
</feature>
<dbReference type="EMBL" id="JACOPG010000001">
    <property type="protein sequence ID" value="MBC5685107.1"/>
    <property type="molecule type" value="Genomic_DNA"/>
</dbReference>
<reference evidence="6 7" key="1">
    <citation type="submission" date="2020-08" db="EMBL/GenBank/DDBJ databases">
        <title>Genome public.</title>
        <authorList>
            <person name="Liu C."/>
            <person name="Sun Q."/>
        </authorList>
    </citation>
    <scope>NUCLEOTIDE SEQUENCE [LARGE SCALE GENOMIC DNA]</scope>
    <source>
        <strain evidence="6 7">NSJ-9</strain>
    </source>
</reference>
<dbReference type="EC" id="5.1.1.1" evidence="4"/>
<dbReference type="Gene3D" id="2.40.37.10">
    <property type="entry name" value="Lyase, Ornithine Decarboxylase, Chain A, domain 1"/>
    <property type="match status" value="1"/>
</dbReference>
<protein>
    <recommendedName>
        <fullName evidence="4">Alanine racemase</fullName>
        <ecNumber evidence="4">5.1.1.1</ecNumber>
    </recommendedName>
</protein>
<dbReference type="InterPro" id="IPR011079">
    <property type="entry name" value="Ala_racemase_C"/>
</dbReference>
<dbReference type="Proteomes" id="UP000643810">
    <property type="component" value="Unassembled WGS sequence"/>
</dbReference>
<dbReference type="PRINTS" id="PR00992">
    <property type="entry name" value="ALARACEMASE"/>
</dbReference>
<dbReference type="InterPro" id="IPR000821">
    <property type="entry name" value="Ala_racemase"/>
</dbReference>
<evidence type="ECO:0000256" key="4">
    <source>
        <dbReference type="HAMAP-Rule" id="MF_01201"/>
    </source>
</evidence>
<feature type="binding site" evidence="4">
    <location>
        <position position="318"/>
    </location>
    <ligand>
        <name>substrate</name>
    </ligand>
</feature>
<evidence type="ECO:0000313" key="6">
    <source>
        <dbReference type="EMBL" id="MBC5685107.1"/>
    </source>
</evidence>
<dbReference type="Gene3D" id="3.20.20.10">
    <property type="entry name" value="Alanine racemase"/>
    <property type="match status" value="1"/>
</dbReference>
<evidence type="ECO:0000259" key="5">
    <source>
        <dbReference type="SMART" id="SM01005"/>
    </source>
</evidence>
<keyword evidence="2 4" id="KW-0663">Pyridoxal phosphate</keyword>
<comment type="function">
    <text evidence="4">Catalyzes the interconversion of L-alanine and D-alanine. May also act on other amino acids.</text>
</comment>
<comment type="pathway">
    <text evidence="4">Amino-acid biosynthesis; D-alanine biosynthesis; D-alanine from L-alanine: step 1/1.</text>
</comment>
<dbReference type="SUPFAM" id="SSF51419">
    <property type="entry name" value="PLP-binding barrel"/>
    <property type="match status" value="1"/>
</dbReference>
<dbReference type="SUPFAM" id="SSF50621">
    <property type="entry name" value="Alanine racemase C-terminal domain-like"/>
    <property type="match status" value="1"/>
</dbReference>
<dbReference type="InterPro" id="IPR001608">
    <property type="entry name" value="Ala_racemase_N"/>
</dbReference>
<feature type="active site" description="Proton acceptor; specific for D-alanine" evidence="4">
    <location>
        <position position="41"/>
    </location>
</feature>
<comment type="catalytic activity">
    <reaction evidence="4">
        <text>L-alanine = D-alanine</text>
        <dbReference type="Rhea" id="RHEA:20249"/>
        <dbReference type="ChEBI" id="CHEBI:57416"/>
        <dbReference type="ChEBI" id="CHEBI:57972"/>
        <dbReference type="EC" id="5.1.1.1"/>
    </reaction>
</comment>
<feature type="domain" description="Alanine racemase C-terminal" evidence="5">
    <location>
        <begin position="249"/>
        <end position="377"/>
    </location>
</feature>
<evidence type="ECO:0000256" key="2">
    <source>
        <dbReference type="ARBA" id="ARBA00022898"/>
    </source>
</evidence>
<comment type="similarity">
    <text evidence="4">Belongs to the alanine racemase family.</text>
</comment>
<feature type="binding site" evidence="4">
    <location>
        <position position="140"/>
    </location>
    <ligand>
        <name>substrate</name>
    </ligand>
</feature>
<dbReference type="CDD" id="cd00430">
    <property type="entry name" value="PLPDE_III_AR"/>
    <property type="match status" value="1"/>
</dbReference>
<accession>A0ABR7GCD1</accession>
<proteinExistence type="inferred from homology"/>
<organism evidence="6 7">
    <name type="scientific">Roseburia lenta</name>
    <dbReference type="NCBI Taxonomy" id="2763061"/>
    <lineage>
        <taxon>Bacteria</taxon>
        <taxon>Bacillati</taxon>
        <taxon>Bacillota</taxon>
        <taxon>Clostridia</taxon>
        <taxon>Lachnospirales</taxon>
        <taxon>Lachnospiraceae</taxon>
        <taxon>Roseburia</taxon>
    </lineage>
</organism>
<feature type="active site" description="Proton acceptor; specific for L-alanine" evidence="4">
    <location>
        <position position="270"/>
    </location>
</feature>
<dbReference type="Pfam" id="PF00842">
    <property type="entry name" value="Ala_racemase_C"/>
    <property type="match status" value="1"/>
</dbReference>
<keyword evidence="7" id="KW-1185">Reference proteome</keyword>
<comment type="cofactor">
    <cofactor evidence="1 4">
        <name>pyridoxal 5'-phosphate</name>
        <dbReference type="ChEBI" id="CHEBI:597326"/>
    </cofactor>
</comment>
<evidence type="ECO:0000256" key="1">
    <source>
        <dbReference type="ARBA" id="ARBA00001933"/>
    </source>
</evidence>
<comment type="caution">
    <text evidence="6">The sequence shown here is derived from an EMBL/GenBank/DDBJ whole genome shotgun (WGS) entry which is preliminary data.</text>
</comment>
<name>A0ABR7GCD1_9FIRM</name>
<evidence type="ECO:0000256" key="3">
    <source>
        <dbReference type="ARBA" id="ARBA00023235"/>
    </source>
</evidence>
<dbReference type="SMART" id="SM01005">
    <property type="entry name" value="Ala_racemase_C"/>
    <property type="match status" value="1"/>
</dbReference>
<dbReference type="PANTHER" id="PTHR30511">
    <property type="entry name" value="ALANINE RACEMASE"/>
    <property type="match status" value="1"/>
</dbReference>